<evidence type="ECO:0000256" key="1">
    <source>
        <dbReference type="SAM" id="MobiDB-lite"/>
    </source>
</evidence>
<dbReference type="OMA" id="SHELMMP"/>
<dbReference type="Proteomes" id="UP000054350">
    <property type="component" value="Unassembled WGS sequence"/>
</dbReference>
<evidence type="ECO:0008006" key="4">
    <source>
        <dbReference type="Google" id="ProtNLM"/>
    </source>
</evidence>
<proteinExistence type="predicted"/>
<feature type="region of interest" description="Disordered" evidence="1">
    <location>
        <begin position="25"/>
        <end position="62"/>
    </location>
</feature>
<dbReference type="SUPFAM" id="SSF47954">
    <property type="entry name" value="Cyclin-like"/>
    <property type="match status" value="1"/>
</dbReference>
<feature type="region of interest" description="Disordered" evidence="1">
    <location>
        <begin position="463"/>
        <end position="517"/>
    </location>
</feature>
<feature type="compositionally biased region" description="Low complexity" evidence="1">
    <location>
        <begin position="463"/>
        <end position="475"/>
    </location>
</feature>
<feature type="compositionally biased region" description="Low complexity" evidence="1">
    <location>
        <begin position="284"/>
        <end position="297"/>
    </location>
</feature>
<dbReference type="Gene3D" id="1.10.472.10">
    <property type="entry name" value="Cyclin-like"/>
    <property type="match status" value="1"/>
</dbReference>
<dbReference type="STRING" id="578462.A0A0L0RZ14"/>
<dbReference type="PANTHER" id="PTHR45725:SF18">
    <property type="entry name" value="ORC1-LIKE AAA ATPASE DOMAIN-CONTAINING PROTEIN"/>
    <property type="match status" value="1"/>
</dbReference>
<feature type="compositionally biased region" description="Low complexity" evidence="1">
    <location>
        <begin position="255"/>
        <end position="267"/>
    </location>
</feature>
<reference evidence="3" key="2">
    <citation type="submission" date="2009-11" db="EMBL/GenBank/DDBJ databases">
        <title>The Genome Sequence of Allomyces macrogynus strain ATCC 38327.</title>
        <authorList>
            <consortium name="The Broad Institute Genome Sequencing Platform"/>
            <person name="Russ C."/>
            <person name="Cuomo C."/>
            <person name="Shea T."/>
            <person name="Young S.K."/>
            <person name="Zeng Q."/>
            <person name="Koehrsen M."/>
            <person name="Haas B."/>
            <person name="Borodovsky M."/>
            <person name="Guigo R."/>
            <person name="Alvarado L."/>
            <person name="Berlin A."/>
            <person name="Borenstein D."/>
            <person name="Chen Z."/>
            <person name="Engels R."/>
            <person name="Freedman E."/>
            <person name="Gellesch M."/>
            <person name="Goldberg J."/>
            <person name="Griggs A."/>
            <person name="Gujja S."/>
            <person name="Heiman D."/>
            <person name="Hepburn T."/>
            <person name="Howarth C."/>
            <person name="Jen D."/>
            <person name="Larson L."/>
            <person name="Lewis B."/>
            <person name="Mehta T."/>
            <person name="Park D."/>
            <person name="Pearson M."/>
            <person name="Roberts A."/>
            <person name="Saif S."/>
            <person name="Shenoy N."/>
            <person name="Sisk P."/>
            <person name="Stolte C."/>
            <person name="Sykes S."/>
            <person name="Walk T."/>
            <person name="White J."/>
            <person name="Yandava C."/>
            <person name="Burger G."/>
            <person name="Gray M.W."/>
            <person name="Holland P.W.H."/>
            <person name="King N."/>
            <person name="Lang F.B.F."/>
            <person name="Roger A.J."/>
            <person name="Ruiz-Trillo I."/>
            <person name="Lander E."/>
            <person name="Nusbaum C."/>
        </authorList>
    </citation>
    <scope>NUCLEOTIDE SEQUENCE [LARGE SCALE GENOMIC DNA]</scope>
    <source>
        <strain evidence="3">ATCC 38327</strain>
    </source>
</reference>
<evidence type="ECO:0000313" key="2">
    <source>
        <dbReference type="EMBL" id="KNE55380.1"/>
    </source>
</evidence>
<gene>
    <name evidence="2" type="ORF">AMAG_01277</name>
</gene>
<name>A0A0L0RZ14_ALLM3</name>
<dbReference type="AlphaFoldDB" id="A0A0L0RZ14"/>
<feature type="compositionally biased region" description="Pro residues" evidence="1">
    <location>
        <begin position="240"/>
        <end position="252"/>
    </location>
</feature>
<feature type="compositionally biased region" description="Low complexity" evidence="1">
    <location>
        <begin position="25"/>
        <end position="52"/>
    </location>
</feature>
<dbReference type="InterPro" id="IPR051425">
    <property type="entry name" value="Formin_Homology"/>
</dbReference>
<dbReference type="InterPro" id="IPR036915">
    <property type="entry name" value="Cyclin-like_sf"/>
</dbReference>
<organism evidence="2 3">
    <name type="scientific">Allomyces macrogynus (strain ATCC 38327)</name>
    <name type="common">Allomyces javanicus var. macrogynus</name>
    <dbReference type="NCBI Taxonomy" id="578462"/>
    <lineage>
        <taxon>Eukaryota</taxon>
        <taxon>Fungi</taxon>
        <taxon>Fungi incertae sedis</taxon>
        <taxon>Blastocladiomycota</taxon>
        <taxon>Blastocladiomycetes</taxon>
        <taxon>Blastocladiales</taxon>
        <taxon>Blastocladiaceae</taxon>
        <taxon>Allomyces</taxon>
    </lineage>
</organism>
<feature type="compositionally biased region" description="Pro residues" evidence="1">
    <location>
        <begin position="338"/>
        <end position="347"/>
    </location>
</feature>
<reference evidence="2 3" key="1">
    <citation type="submission" date="2009-11" db="EMBL/GenBank/DDBJ databases">
        <title>Annotation of Allomyces macrogynus ATCC 38327.</title>
        <authorList>
            <consortium name="The Broad Institute Genome Sequencing Platform"/>
            <person name="Russ C."/>
            <person name="Cuomo C."/>
            <person name="Burger G."/>
            <person name="Gray M.W."/>
            <person name="Holland P.W.H."/>
            <person name="King N."/>
            <person name="Lang F.B.F."/>
            <person name="Roger A.J."/>
            <person name="Ruiz-Trillo I."/>
            <person name="Young S.K."/>
            <person name="Zeng Q."/>
            <person name="Gargeya S."/>
            <person name="Fitzgerald M."/>
            <person name="Haas B."/>
            <person name="Abouelleil A."/>
            <person name="Alvarado L."/>
            <person name="Arachchi H.M."/>
            <person name="Berlin A."/>
            <person name="Chapman S.B."/>
            <person name="Gearin G."/>
            <person name="Goldberg J."/>
            <person name="Griggs A."/>
            <person name="Gujja S."/>
            <person name="Hansen M."/>
            <person name="Heiman D."/>
            <person name="Howarth C."/>
            <person name="Larimer J."/>
            <person name="Lui A."/>
            <person name="MacDonald P.J.P."/>
            <person name="McCowen C."/>
            <person name="Montmayeur A."/>
            <person name="Murphy C."/>
            <person name="Neiman D."/>
            <person name="Pearson M."/>
            <person name="Priest M."/>
            <person name="Roberts A."/>
            <person name="Saif S."/>
            <person name="Shea T."/>
            <person name="Sisk P."/>
            <person name="Stolte C."/>
            <person name="Sykes S."/>
            <person name="Wortman J."/>
            <person name="Nusbaum C."/>
            <person name="Birren B."/>
        </authorList>
    </citation>
    <scope>NUCLEOTIDE SEQUENCE [LARGE SCALE GENOMIC DNA]</scope>
    <source>
        <strain evidence="2 3">ATCC 38327</strain>
    </source>
</reference>
<evidence type="ECO:0000313" key="3">
    <source>
        <dbReference type="Proteomes" id="UP000054350"/>
    </source>
</evidence>
<dbReference type="EMBL" id="GG745329">
    <property type="protein sequence ID" value="KNE55380.1"/>
    <property type="molecule type" value="Genomic_DNA"/>
</dbReference>
<dbReference type="CDD" id="cd20557">
    <property type="entry name" value="CYCLIN_ScPCL1-like"/>
    <property type="match status" value="1"/>
</dbReference>
<dbReference type="PANTHER" id="PTHR45725">
    <property type="entry name" value="FORMIN HOMOLOGY 2 FAMILY MEMBER"/>
    <property type="match status" value="1"/>
</dbReference>
<protein>
    <recommendedName>
        <fullName evidence="4">Cyclin N-terminal domain-containing protein</fullName>
    </recommendedName>
</protein>
<feature type="compositionally biased region" description="Pro residues" evidence="1">
    <location>
        <begin position="476"/>
        <end position="486"/>
    </location>
</feature>
<dbReference type="VEuPathDB" id="FungiDB:AMAG_01277"/>
<accession>A0A0L0RZ14</accession>
<dbReference type="OrthoDB" id="286814at2759"/>
<feature type="region of interest" description="Disordered" evidence="1">
    <location>
        <begin position="313"/>
        <end position="433"/>
    </location>
</feature>
<feature type="region of interest" description="Disordered" evidence="1">
    <location>
        <begin position="235"/>
        <end position="297"/>
    </location>
</feature>
<keyword evidence="3" id="KW-1185">Reference proteome</keyword>
<sequence>MLQAAPRTLAATAASAAPVADAQFAARTTTTSTPSDARSTATSSTSTTATARSPPPLTRGPVSLHHASASTLDFYASLIAAVALHLWARRPLPSTPTQCGQTHDQPLTALVKHLLVTTKLPLEQFYLALKLMQVLTASYPELTTVSKPGSEIRVTMAAVILTNKISEDNYISKRSWARVSSLALAELNKMELEILDGLHWHLEIPQQEYNAWIQWLRDLALHWRKIYRSPADVAATRNVPPSPASPVHPGYPPLASARSSGAATATAPVPNKTTERLDPTQALTSPPVSPAAAAAGNNAQGTASAAAAAAAAAAPRRVTGRPRARSDSVHHRLHQPSFMPPYGPPAVPQHFQQPLPGQHQHPTPQSAPGTAVPAPILHAPNPSAAVTRFRSQSHSVHALPPVVGPSSEPASARTGMPNAAPADSACVDQPDDTDGQMSLANVLAHHRAAVAAAASRQQYSSPSAVAAASGPTPATALPPLPYPPPTLQSTAHHLAHAPPQRSRRQARTTGADPLALSAPRFATDLADCAEGSEGCAHYGQPARAGGMCAGESAQRTATSHTTGTWIPAVPVSHLAMAAVVPIQFPPTSSSTSAASAASAVAAPAPASTAGSRGLYAPNSALPVSGHIIGAPNQFAAYAHRFDYC</sequence>